<dbReference type="GO" id="GO:0034967">
    <property type="term" value="C:Set3 complex"/>
    <property type="evidence" value="ECO:0007669"/>
    <property type="project" value="TreeGrafter"/>
</dbReference>
<organism evidence="6 7">
    <name type="scientific">Pseudocercospora eumusae</name>
    <dbReference type="NCBI Taxonomy" id="321146"/>
    <lineage>
        <taxon>Eukaryota</taxon>
        <taxon>Fungi</taxon>
        <taxon>Dikarya</taxon>
        <taxon>Ascomycota</taxon>
        <taxon>Pezizomycotina</taxon>
        <taxon>Dothideomycetes</taxon>
        <taxon>Dothideomycetidae</taxon>
        <taxon>Mycosphaerellales</taxon>
        <taxon>Mycosphaerellaceae</taxon>
        <taxon>Pseudocercospora</taxon>
    </lineage>
</organism>
<evidence type="ECO:0000256" key="4">
    <source>
        <dbReference type="ARBA" id="ARBA00023242"/>
    </source>
</evidence>
<evidence type="ECO:0000313" key="7">
    <source>
        <dbReference type="Proteomes" id="UP000070133"/>
    </source>
</evidence>
<reference evidence="6 7" key="1">
    <citation type="submission" date="2015-07" db="EMBL/GenBank/DDBJ databases">
        <title>Comparative genomics of the Sigatoka disease complex on banana suggests a link between parallel evolutionary changes in Pseudocercospora fijiensis and Pseudocercospora eumusae and increased virulence on the banana host.</title>
        <authorList>
            <person name="Chang T.-C."/>
            <person name="Salvucci A."/>
            <person name="Crous P.W."/>
            <person name="Stergiopoulos I."/>
        </authorList>
    </citation>
    <scope>NUCLEOTIDE SEQUENCE [LARGE SCALE GENOMIC DNA]</scope>
    <source>
        <strain evidence="6 7">CBS 114824</strain>
    </source>
</reference>
<gene>
    <name evidence="6" type="ORF">AC578_9251</name>
</gene>
<dbReference type="EMBL" id="LFZN01000025">
    <property type="protein sequence ID" value="KXT03922.1"/>
    <property type="molecule type" value="Genomic_DNA"/>
</dbReference>
<dbReference type="GO" id="GO:0006357">
    <property type="term" value="P:regulation of transcription by RNA polymerase II"/>
    <property type="evidence" value="ECO:0007669"/>
    <property type="project" value="TreeGrafter"/>
</dbReference>
<dbReference type="PANTHER" id="PTHR22846">
    <property type="entry name" value="WD40 REPEAT PROTEIN"/>
    <property type="match status" value="1"/>
</dbReference>
<dbReference type="GO" id="GO:0003714">
    <property type="term" value="F:transcription corepressor activity"/>
    <property type="evidence" value="ECO:0007669"/>
    <property type="project" value="InterPro"/>
</dbReference>
<dbReference type="PANTHER" id="PTHR22846:SF2">
    <property type="entry name" value="F-BOX-LIKE_WD REPEAT-CONTAINING PROTEIN EBI"/>
    <property type="match status" value="1"/>
</dbReference>
<dbReference type="Proteomes" id="UP000070133">
    <property type="component" value="Unassembled WGS sequence"/>
</dbReference>
<keyword evidence="3" id="KW-0677">Repeat</keyword>
<evidence type="ECO:0000256" key="1">
    <source>
        <dbReference type="ARBA" id="ARBA00004123"/>
    </source>
</evidence>
<proteinExistence type="predicted"/>
<evidence type="ECO:0000256" key="5">
    <source>
        <dbReference type="SAM" id="MobiDB-lite"/>
    </source>
</evidence>
<evidence type="ECO:0000256" key="2">
    <source>
        <dbReference type="ARBA" id="ARBA00022574"/>
    </source>
</evidence>
<feature type="region of interest" description="Disordered" evidence="5">
    <location>
        <begin position="626"/>
        <end position="649"/>
    </location>
</feature>
<dbReference type="Pfam" id="PF00400">
    <property type="entry name" value="WD40"/>
    <property type="match status" value="1"/>
</dbReference>
<dbReference type="Gene3D" id="1.20.960.30">
    <property type="match status" value="1"/>
</dbReference>
<dbReference type="Gene3D" id="2.130.10.10">
    <property type="entry name" value="YVTN repeat-like/Quinoprotein amine dehydrogenase"/>
    <property type="match status" value="2"/>
</dbReference>
<dbReference type="PROSITE" id="PS50896">
    <property type="entry name" value="LISH"/>
    <property type="match status" value="1"/>
</dbReference>
<dbReference type="InterPro" id="IPR015943">
    <property type="entry name" value="WD40/YVTN_repeat-like_dom_sf"/>
</dbReference>
<dbReference type="SMART" id="SM00320">
    <property type="entry name" value="WD40"/>
    <property type="match status" value="4"/>
</dbReference>
<evidence type="ECO:0000313" key="6">
    <source>
        <dbReference type="EMBL" id="KXT03922.1"/>
    </source>
</evidence>
<dbReference type="InterPro" id="IPR006594">
    <property type="entry name" value="LisH"/>
</dbReference>
<sequence length="690" mass="75795">MAPDPHFDRAHCTVQLSQVDNHLTRRLLSFCALHPRASTVEPLSIMAAAVLHSDHVNLLVFRYLQESGFESAAVAFVKDWHRPSVFRDPEHLPFAHEVHRNELISLIQTGLYHDELSERVRKAGRRFRWSQIDARAALDAREGHDALDNPADTRPTSSGRRKERPMMRDEFPTPIPKRQRRSEGSETQVNGEPMDVDAASADAEEEGDTASPGAASDAEIVERYDSMEIGTQTVIKTGPQTSTISWTVDKPGALLTQALWNPSSKGSDGQMLMTVGDDLCRFYQVPESLVDTKQLSHVDEPSLPAESSVTAVTWRPDGQGACCAIDGFRDLPSGNKSACQLLLEQRQDGASVSLSLGPPTLDPPGVILAVRYSPNGEYLLALRTDSTRSLIQVWESSHNETEDVPTSREPMAWKLFDHEVCDVAWIGDDAFLVCGDNGLTSSYQIDATQQNENGVLPVASITMRGLMSRNSSIVNGNSRWERLQHDRRTGIAVFASIEERRLYITSRLHDNSSEEEVESELSLPSDTNLEALSFQPSDNEDLSGSSLLAAAFDDGSCHIYSISRSSCQDIATLALSDPPATALAWSPDGAHLAICSGSEAVQIWSAESLARKNGILQPPRSILTWRAASDSNDAPRDYEADEDDVEPSIDWSADGESLAFAARRQISVIRFTPSLRSEPLGPQINGHHDP</sequence>
<protein>
    <submittedName>
        <fullName evidence="6">Uncharacterized protein</fullName>
    </submittedName>
</protein>
<keyword evidence="2" id="KW-0853">WD repeat</keyword>
<name>A0A139HNF5_9PEZI</name>
<dbReference type="Pfam" id="PF08513">
    <property type="entry name" value="LisH"/>
    <property type="match status" value="1"/>
</dbReference>
<dbReference type="STRING" id="321146.A0A139HNF5"/>
<dbReference type="InterPro" id="IPR036322">
    <property type="entry name" value="WD40_repeat_dom_sf"/>
</dbReference>
<dbReference type="AlphaFoldDB" id="A0A139HNF5"/>
<feature type="region of interest" description="Disordered" evidence="5">
    <location>
        <begin position="140"/>
        <end position="219"/>
    </location>
</feature>
<keyword evidence="4" id="KW-0539">Nucleus</keyword>
<keyword evidence="7" id="KW-1185">Reference proteome</keyword>
<evidence type="ECO:0000256" key="3">
    <source>
        <dbReference type="ARBA" id="ARBA00022737"/>
    </source>
</evidence>
<accession>A0A139HNF5</accession>
<dbReference type="SUPFAM" id="SSF50978">
    <property type="entry name" value="WD40 repeat-like"/>
    <property type="match status" value="1"/>
</dbReference>
<dbReference type="InterPro" id="IPR001680">
    <property type="entry name" value="WD40_rpt"/>
</dbReference>
<dbReference type="OrthoDB" id="1367865at2759"/>
<dbReference type="InterPro" id="IPR045183">
    <property type="entry name" value="Ebi-like"/>
</dbReference>
<comment type="caution">
    <text evidence="6">The sequence shown here is derived from an EMBL/GenBank/DDBJ whole genome shotgun (WGS) entry which is preliminary data.</text>
</comment>
<comment type="subcellular location">
    <subcellularLocation>
        <location evidence="1">Nucleus</location>
    </subcellularLocation>
</comment>